<proteinExistence type="inferred from homology"/>
<feature type="domain" description="Carbohydrate kinase PfkB" evidence="4">
    <location>
        <begin position="11"/>
        <end position="311"/>
    </location>
</feature>
<dbReference type="KEGG" id="ehr:EHR_01535"/>
<evidence type="ECO:0000313" key="6">
    <source>
        <dbReference type="Proteomes" id="UP000002895"/>
    </source>
</evidence>
<comment type="similarity">
    <text evidence="1">Belongs to the carbohydrate kinase PfkB family.</text>
</comment>
<dbReference type="Proteomes" id="UP000002895">
    <property type="component" value="Chromosome"/>
</dbReference>
<dbReference type="PATRIC" id="fig|768486.3.peg.293"/>
<dbReference type="eggNOG" id="COG0524">
    <property type="taxonomic scope" value="Bacteria"/>
</dbReference>
<evidence type="ECO:0000259" key="4">
    <source>
        <dbReference type="Pfam" id="PF00294"/>
    </source>
</evidence>
<protein>
    <submittedName>
        <fullName evidence="5">Carbohydrate kinase</fullName>
    </submittedName>
</protein>
<reference evidence="5 6" key="1">
    <citation type="journal article" date="2012" name="J. Bacteriol.">
        <title>Genome sequence of Enterococcus hirae (Streptococcus faecalis) ATCC 9790, a model organism for the study of ion transport, bioenergetics, and copper homeostasis.</title>
        <authorList>
            <person name="Gaechter T."/>
            <person name="Wunderlin C."/>
            <person name="Schmidheini T."/>
            <person name="Solioz M."/>
        </authorList>
    </citation>
    <scope>NUCLEOTIDE SEQUENCE [LARGE SCALE GENOMIC DNA]</scope>
    <source>
        <strain evidence="6">ATCC 9790 / DSM 20160 / JCM 8729 / LMG 6399 / NBRC 3181 / NCIMB 6459 / NCDO 1258 / NCTC 12367 / WDCM 00089 / R</strain>
    </source>
</reference>
<keyword evidence="6" id="KW-1185">Reference proteome</keyword>
<sequence length="340" mass="38352">MKKGEKMKFGAFGEVMLRLTPPEHLMLEQTHTLRLAYTGTGVNLVGNLAHFDMESYLLTALPDNRLGSAALANLKSIGVETKYVIQQEQHIGTYFAEMGYGVRPTEVTYQNRKHSSFGLSQENDYELQAFIETVDLVHICGISLSLSDQCAETAISLAKKAHAQGKKVCFDFNFRPTLNQEQDQRNILKQRYEEILPYCTILFGSIRDLTELLEWRTSDSTKNPIAYIQSFLAYYDIEWFAGTKRTSHEGRKQLKGYLITVTEDAETPFYELFVLDRIGAGDAFAAGILLGYAENWSLTRTVEFATGNARLAHAIQGDVPLTTRKQVQQLLDAPDVDLIR</sequence>
<dbReference type="GO" id="GO:0016301">
    <property type="term" value="F:kinase activity"/>
    <property type="evidence" value="ECO:0007669"/>
    <property type="project" value="UniProtKB-KW"/>
</dbReference>
<organism evidence="5 6">
    <name type="scientific">Enterococcus hirae (strain ATCC 9790 / DSM 20160 / JCM 8729 / LMG 6399 / NBRC 3181 / NCIMB 6459 / NCDO 1258 / NCTC 12367 / WDCM 00089 / R)</name>
    <dbReference type="NCBI Taxonomy" id="768486"/>
    <lineage>
        <taxon>Bacteria</taxon>
        <taxon>Bacillati</taxon>
        <taxon>Bacillota</taxon>
        <taxon>Bacilli</taxon>
        <taxon>Lactobacillales</taxon>
        <taxon>Enterococcaceae</taxon>
        <taxon>Enterococcus</taxon>
    </lineage>
</organism>
<dbReference type="InterPro" id="IPR052700">
    <property type="entry name" value="Carb_kinase_PfkB-like"/>
</dbReference>
<gene>
    <name evidence="5" type="ordered locus">EHR_01535</name>
</gene>
<keyword evidence="2" id="KW-0808">Transferase</keyword>
<dbReference type="InterPro" id="IPR029056">
    <property type="entry name" value="Ribokinase-like"/>
</dbReference>
<dbReference type="PANTHER" id="PTHR43320">
    <property type="entry name" value="SUGAR KINASE"/>
    <property type="match status" value="1"/>
</dbReference>
<dbReference type="SUPFAM" id="SSF53613">
    <property type="entry name" value="Ribokinase-like"/>
    <property type="match status" value="1"/>
</dbReference>
<keyword evidence="3 5" id="KW-0418">Kinase</keyword>
<dbReference type="Gene3D" id="3.40.1190.20">
    <property type="match status" value="1"/>
</dbReference>
<accession>I6SV92</accession>
<dbReference type="Pfam" id="PF00294">
    <property type="entry name" value="PfkB"/>
    <property type="match status" value="1"/>
</dbReference>
<evidence type="ECO:0000256" key="3">
    <source>
        <dbReference type="ARBA" id="ARBA00022777"/>
    </source>
</evidence>
<dbReference type="EMBL" id="CP003504">
    <property type="protein sequence ID" value="AFM69297.1"/>
    <property type="molecule type" value="Genomic_DNA"/>
</dbReference>
<dbReference type="PANTHER" id="PTHR43320:SF2">
    <property type="entry name" value="2-DEHYDRO-3-DEOXYGLUCONOKINASE_2-DEHYDRO-3-DEOXYGALACTONOKINASE"/>
    <property type="match status" value="1"/>
</dbReference>
<name>I6SV92_ENTHA</name>
<dbReference type="HOGENOM" id="CLU_027634_0_1_9"/>
<dbReference type="CDD" id="cd01166">
    <property type="entry name" value="KdgK"/>
    <property type="match status" value="1"/>
</dbReference>
<evidence type="ECO:0000313" key="5">
    <source>
        <dbReference type="EMBL" id="AFM69297.1"/>
    </source>
</evidence>
<dbReference type="AlphaFoldDB" id="I6SV92"/>
<evidence type="ECO:0000256" key="1">
    <source>
        <dbReference type="ARBA" id="ARBA00010688"/>
    </source>
</evidence>
<dbReference type="InterPro" id="IPR011611">
    <property type="entry name" value="PfkB_dom"/>
</dbReference>
<evidence type="ECO:0000256" key="2">
    <source>
        <dbReference type="ARBA" id="ARBA00022679"/>
    </source>
</evidence>